<evidence type="ECO:0000256" key="1">
    <source>
        <dbReference type="SAM" id="MobiDB-lite"/>
    </source>
</evidence>
<sequence>MASARRVAEEVTLGVDEWAAVAWQALVLGGVVQPQIGTGTPAASSYREDFPHANDGPYRHTPMKAARAVRDVLNLMMTCRQLYHNLPYALPKWCCSVVLSSTSQSTWLDTFQCSIFGVPALTSDTAYSGRLEQQDDDDDDDDEQQQQQPQQQEYIDGVSHASCHDGKSSSTAAGLAAKDDCVIISATAWLEDRFLVYSWLGVVWNGECAFLRTCNRTREFRESFAGCGRLSFHSLDGMEAWLADNDEDIRASTPSRVQSTSLSDDEKGGHASAPDQTPTNPTAATTTTATAAANVVTSQRRTREATLDKKETGLAQHAHQRGHSPHSQRVTHHTETAGPGAGGCSLCPARLSVALTRTCQEDLEAFHRMRARMGSPRGRNFYFHVTGGIEEMHLADVDDVCVACRDTRHVIARCSFTNVSKLLWILAADQCTLDARFHHVRSVKLLGQGNTITDVSALDGVADVSLRALSGMDLSPLRCAQRVSLTRVGADLTPLRDVPCLNLSGYTAHSLRSKVGQHITLNATQLVLLVQPTRLPTATATATTTTTTPPPKLHLHLPRAARFAVECNELHSIDCMPSVDIACLTNCTALEELPPFAHANKVVINTRLTREVVAALSARVNLLVLQGDATRDLSALSAVAAGTRVQLHDVQAADIKDTLPSFVQRVGLSVRGRLRTNVAMLEHVRYLTVNAAIVNGTRHMSTLIGLERLRHLRHVTLRHQHIEAVFSSCEQVHLYNCAGTVRVRDTDTFVCAYAPNITVEELSCVGAVRFEGPGPMTLAGPVISDVNSMQVHSRRLSDLSLFAGVRRLALQRCTFDSVDSLPAVQTLVISDCRDSSHVLWPSVTLVNRTKDEIKRALTGQRASSMSLATLGFALRLHDLLQGTVDAAAHKPTDQAAEQQQTNIQ</sequence>
<gene>
    <name evidence="2" type="ORF">PTSG_05448</name>
</gene>
<protein>
    <submittedName>
        <fullName evidence="2">Uncharacterized protein</fullName>
    </submittedName>
</protein>
<accession>F2UB88</accession>
<evidence type="ECO:0000313" key="3">
    <source>
        <dbReference type="Proteomes" id="UP000007799"/>
    </source>
</evidence>
<dbReference type="InParanoid" id="F2UB88"/>
<organism evidence="3">
    <name type="scientific">Salpingoeca rosetta (strain ATCC 50818 / BSB-021)</name>
    <dbReference type="NCBI Taxonomy" id="946362"/>
    <lineage>
        <taxon>Eukaryota</taxon>
        <taxon>Choanoflagellata</taxon>
        <taxon>Craspedida</taxon>
        <taxon>Salpingoecidae</taxon>
        <taxon>Salpingoeca</taxon>
    </lineage>
</organism>
<evidence type="ECO:0000313" key="2">
    <source>
        <dbReference type="EMBL" id="EGD73754.1"/>
    </source>
</evidence>
<feature type="compositionally biased region" description="Polar residues" evidence="1">
    <location>
        <begin position="252"/>
        <end position="262"/>
    </location>
</feature>
<feature type="compositionally biased region" description="Basic and acidic residues" evidence="1">
    <location>
        <begin position="301"/>
        <end position="312"/>
    </location>
</feature>
<feature type="compositionally biased region" description="Low complexity" evidence="1">
    <location>
        <begin position="277"/>
        <end position="297"/>
    </location>
</feature>
<feature type="region of interest" description="Disordered" evidence="1">
    <location>
        <begin position="249"/>
        <end position="341"/>
    </location>
</feature>
<feature type="compositionally biased region" description="Basic residues" evidence="1">
    <location>
        <begin position="318"/>
        <end position="331"/>
    </location>
</feature>
<reference evidence="2" key="1">
    <citation type="submission" date="2009-08" db="EMBL/GenBank/DDBJ databases">
        <title>Annotation of Salpingoeca rosetta.</title>
        <authorList>
            <consortium name="The Broad Institute Genome Sequencing Platform"/>
            <person name="Russ C."/>
            <person name="Cuomo C."/>
            <person name="Burger G."/>
            <person name="Gray M.W."/>
            <person name="Holland P.W.H."/>
            <person name="King N."/>
            <person name="Lang F.B.F."/>
            <person name="Roger A.J."/>
            <person name="Ruiz-Trillo I."/>
            <person name="Young S.K."/>
            <person name="Zeng Q."/>
            <person name="Gargeya S."/>
            <person name="Alvarado L."/>
            <person name="Berlin A."/>
            <person name="Chapman S.B."/>
            <person name="Chen Z."/>
            <person name="Freedman E."/>
            <person name="Gellesch M."/>
            <person name="Goldberg J."/>
            <person name="Griggs A."/>
            <person name="Gujja S."/>
            <person name="Heilman E."/>
            <person name="Heiman D."/>
            <person name="Howarth C."/>
            <person name="Mehta T."/>
            <person name="Neiman D."/>
            <person name="Pearson M."/>
            <person name="Roberts A."/>
            <person name="Saif S."/>
            <person name="Shea T."/>
            <person name="Shenoy N."/>
            <person name="Sisk P."/>
            <person name="Stolte C."/>
            <person name="Sykes S."/>
            <person name="White J."/>
            <person name="Yandava C."/>
            <person name="Haas B."/>
            <person name="Nusbaum C."/>
            <person name="Birren B."/>
        </authorList>
    </citation>
    <scope>NUCLEOTIDE SEQUENCE [LARGE SCALE GENOMIC DNA]</scope>
    <source>
        <strain evidence="2">ATCC 50818</strain>
    </source>
</reference>
<dbReference type="eggNOG" id="ENOG502S13E">
    <property type="taxonomic scope" value="Eukaryota"/>
</dbReference>
<feature type="region of interest" description="Disordered" evidence="1">
    <location>
        <begin position="131"/>
        <end position="165"/>
    </location>
</feature>
<feature type="compositionally biased region" description="Acidic residues" evidence="1">
    <location>
        <begin position="134"/>
        <end position="144"/>
    </location>
</feature>
<dbReference type="EMBL" id="GL832967">
    <property type="protein sequence ID" value="EGD73754.1"/>
    <property type="molecule type" value="Genomic_DNA"/>
</dbReference>
<dbReference type="Proteomes" id="UP000007799">
    <property type="component" value="Unassembled WGS sequence"/>
</dbReference>
<proteinExistence type="predicted"/>
<dbReference type="KEGG" id="sre:PTSG_05448"/>
<keyword evidence="3" id="KW-1185">Reference proteome</keyword>
<dbReference type="AlphaFoldDB" id="F2UB88"/>
<name>F2UB88_SALR5</name>
<dbReference type="GeneID" id="16073894"/>
<dbReference type="RefSeq" id="XP_004993317.1">
    <property type="nucleotide sequence ID" value="XM_004993260.1"/>
</dbReference>